<evidence type="ECO:0000313" key="3">
    <source>
        <dbReference type="Proteomes" id="UP000250043"/>
    </source>
</evidence>
<organism evidence="2 3">
    <name type="scientific">Obba rivulosa</name>
    <dbReference type="NCBI Taxonomy" id="1052685"/>
    <lineage>
        <taxon>Eukaryota</taxon>
        <taxon>Fungi</taxon>
        <taxon>Dikarya</taxon>
        <taxon>Basidiomycota</taxon>
        <taxon>Agaricomycotina</taxon>
        <taxon>Agaricomycetes</taxon>
        <taxon>Polyporales</taxon>
        <taxon>Gelatoporiaceae</taxon>
        <taxon>Obba</taxon>
    </lineage>
</organism>
<dbReference type="EMBL" id="KV722870">
    <property type="protein sequence ID" value="OCH83683.1"/>
    <property type="molecule type" value="Genomic_DNA"/>
</dbReference>
<dbReference type="PANTHER" id="PTHR11559">
    <property type="entry name" value="CARBOXYLESTERASE"/>
    <property type="match status" value="1"/>
</dbReference>
<dbReference type="Gene3D" id="3.40.50.1820">
    <property type="entry name" value="alpha/beta hydrolase"/>
    <property type="match status" value="1"/>
</dbReference>
<sequence>GAPSIVLDKGTFIGKSVNRTDQYLGIPYAQPPVGNMRFHLPEAAGPYHGVYNATTFGDICPQDLNPLVSGSGAVYLEPAEAVYDETFPPPNVTQSEDCLNLNVYMPAGTKSGANLPVVVWLPPGNRYHISPTHFDGAVIVEHSVKMNQPVILVSINYRLNAFGFLPGQEAKDAGITNLGLRDQRQALRWVQQYISEFGGDTSRVTMWGVNAGSISAGFQMLNNGGDSEGLFSGAWMQSGIPLPLNTYSDLQDTYDILVNQTSCQGSSDSLDCLRQLPFDELYQAMLTSPQFQRFGRWQIVLDYDFIAEQPETLLSQGKAARVPFIISCTDDEGTIGALNLTDITTDNGTATWIMEEGLPGVSMEQVEQIFALYPSDPAAGSPFDTG</sequence>
<dbReference type="OrthoDB" id="408631at2759"/>
<proteinExistence type="predicted"/>
<dbReference type="AlphaFoldDB" id="A0A8E2DIE3"/>
<feature type="non-terminal residue" evidence="2">
    <location>
        <position position="1"/>
    </location>
</feature>
<feature type="non-terminal residue" evidence="2">
    <location>
        <position position="386"/>
    </location>
</feature>
<keyword evidence="3" id="KW-1185">Reference proteome</keyword>
<evidence type="ECO:0000259" key="1">
    <source>
        <dbReference type="Pfam" id="PF00135"/>
    </source>
</evidence>
<dbReference type="InterPro" id="IPR002018">
    <property type="entry name" value="CarbesteraseB"/>
</dbReference>
<protein>
    <submittedName>
        <fullName evidence="2">Alpha/beta-hydrolase</fullName>
    </submittedName>
</protein>
<dbReference type="InterPro" id="IPR029058">
    <property type="entry name" value="AB_hydrolase_fold"/>
</dbReference>
<evidence type="ECO:0000313" key="2">
    <source>
        <dbReference type="EMBL" id="OCH83683.1"/>
    </source>
</evidence>
<dbReference type="SUPFAM" id="SSF53474">
    <property type="entry name" value="alpha/beta-Hydrolases"/>
    <property type="match status" value="1"/>
</dbReference>
<dbReference type="Proteomes" id="UP000250043">
    <property type="component" value="Unassembled WGS sequence"/>
</dbReference>
<name>A0A8E2DIE3_9APHY</name>
<reference evidence="2 3" key="1">
    <citation type="submission" date="2016-07" db="EMBL/GenBank/DDBJ databases">
        <title>Draft genome of the white-rot fungus Obba rivulosa 3A-2.</title>
        <authorList>
            <consortium name="DOE Joint Genome Institute"/>
            <person name="Miettinen O."/>
            <person name="Riley R."/>
            <person name="Acob R."/>
            <person name="Barry K."/>
            <person name="Cullen D."/>
            <person name="De Vries R."/>
            <person name="Hainaut M."/>
            <person name="Hatakka A."/>
            <person name="Henrissat B."/>
            <person name="Hilden K."/>
            <person name="Kuo R."/>
            <person name="Labutti K."/>
            <person name="Lipzen A."/>
            <person name="Makela M.R."/>
            <person name="Sandor L."/>
            <person name="Spatafora J.W."/>
            <person name="Grigoriev I.V."/>
            <person name="Hibbett D.S."/>
        </authorList>
    </citation>
    <scope>NUCLEOTIDE SEQUENCE [LARGE SCALE GENOMIC DNA]</scope>
    <source>
        <strain evidence="2 3">3A-2</strain>
    </source>
</reference>
<gene>
    <name evidence="2" type="ORF">OBBRIDRAFT_699414</name>
</gene>
<dbReference type="GO" id="GO:0016787">
    <property type="term" value="F:hydrolase activity"/>
    <property type="evidence" value="ECO:0007669"/>
    <property type="project" value="UniProtKB-KW"/>
</dbReference>
<dbReference type="InterPro" id="IPR050309">
    <property type="entry name" value="Type-B_Carboxylest/Lipase"/>
</dbReference>
<accession>A0A8E2DIE3</accession>
<feature type="domain" description="Carboxylesterase type B" evidence="1">
    <location>
        <begin position="3"/>
        <end position="342"/>
    </location>
</feature>
<dbReference type="Pfam" id="PF00135">
    <property type="entry name" value="COesterase"/>
    <property type="match status" value="1"/>
</dbReference>
<keyword evidence="2" id="KW-0378">Hydrolase</keyword>